<organism evidence="9 10">
    <name type="scientific">Robiginitalea biformata (strain ATCC BAA-864 / DSM 15991 / KCTC 12146 / HTCC2501)</name>
    <dbReference type="NCBI Taxonomy" id="313596"/>
    <lineage>
        <taxon>Bacteria</taxon>
        <taxon>Pseudomonadati</taxon>
        <taxon>Bacteroidota</taxon>
        <taxon>Flavobacteriia</taxon>
        <taxon>Flavobacteriales</taxon>
        <taxon>Flavobacteriaceae</taxon>
        <taxon>Robiginitalea</taxon>
    </lineage>
</organism>
<evidence type="ECO:0000256" key="1">
    <source>
        <dbReference type="ARBA" id="ARBA00001974"/>
    </source>
</evidence>
<dbReference type="InterPro" id="IPR037069">
    <property type="entry name" value="AcylCoA_DH/ox_N_sf"/>
</dbReference>
<evidence type="ECO:0000259" key="8">
    <source>
        <dbReference type="Pfam" id="PF02771"/>
    </source>
</evidence>
<feature type="domain" description="Acyl-CoA dehydrogenase/oxidase C-terminal" evidence="6">
    <location>
        <begin position="233"/>
        <end position="383"/>
    </location>
</feature>
<keyword evidence="3 5" id="KW-0285">Flavoprotein</keyword>
<evidence type="ECO:0000256" key="4">
    <source>
        <dbReference type="ARBA" id="ARBA00022827"/>
    </source>
</evidence>
<dbReference type="Pfam" id="PF00441">
    <property type="entry name" value="Acyl-CoA_dh_1"/>
    <property type="match status" value="1"/>
</dbReference>
<keyword evidence="10" id="KW-1185">Reference proteome</keyword>
<dbReference type="InterPro" id="IPR036250">
    <property type="entry name" value="AcylCo_DH-like_C"/>
</dbReference>
<proteinExistence type="inferred from homology"/>
<dbReference type="PANTHER" id="PTHR43884">
    <property type="entry name" value="ACYL-COA DEHYDROGENASE"/>
    <property type="match status" value="1"/>
</dbReference>
<dbReference type="SUPFAM" id="SSF47203">
    <property type="entry name" value="Acyl-CoA dehydrogenase C-terminal domain-like"/>
    <property type="match status" value="1"/>
</dbReference>
<dbReference type="AlphaFoldDB" id="A4CKT5"/>
<evidence type="ECO:0000256" key="5">
    <source>
        <dbReference type="RuleBase" id="RU362125"/>
    </source>
</evidence>
<keyword evidence="5" id="KW-0560">Oxidoreductase</keyword>
<dbReference type="InterPro" id="IPR009100">
    <property type="entry name" value="AcylCoA_DH/oxidase_NM_dom_sf"/>
</dbReference>
<dbReference type="InterPro" id="IPR046373">
    <property type="entry name" value="Acyl-CoA_Oxase/DH_mid-dom_sf"/>
</dbReference>
<dbReference type="HOGENOM" id="CLU_528673_0_0_10"/>
<dbReference type="CDD" id="cd00567">
    <property type="entry name" value="ACAD"/>
    <property type="match status" value="1"/>
</dbReference>
<dbReference type="InterPro" id="IPR013786">
    <property type="entry name" value="AcylCoA_DH/ox_N"/>
</dbReference>
<dbReference type="InterPro" id="IPR009075">
    <property type="entry name" value="AcylCo_DH/oxidase_C"/>
</dbReference>
<dbReference type="PANTHER" id="PTHR43884:SF12">
    <property type="entry name" value="ISOVALERYL-COA DEHYDROGENASE, MITOCHONDRIAL-RELATED"/>
    <property type="match status" value="1"/>
</dbReference>
<evidence type="ECO:0000313" key="10">
    <source>
        <dbReference type="Proteomes" id="UP000009049"/>
    </source>
</evidence>
<dbReference type="Gene3D" id="1.20.140.10">
    <property type="entry name" value="Butyryl-CoA Dehydrogenase, subunit A, domain 3"/>
    <property type="match status" value="1"/>
</dbReference>
<evidence type="ECO:0000256" key="2">
    <source>
        <dbReference type="ARBA" id="ARBA00009347"/>
    </source>
</evidence>
<dbReference type="InterPro" id="IPR006089">
    <property type="entry name" value="Acyl-CoA_DH_CS"/>
</dbReference>
<evidence type="ECO:0000256" key="3">
    <source>
        <dbReference type="ARBA" id="ARBA00022630"/>
    </source>
</evidence>
<dbReference type="SUPFAM" id="SSF56645">
    <property type="entry name" value="Acyl-CoA dehydrogenase NM domain-like"/>
    <property type="match status" value="1"/>
</dbReference>
<name>A4CKT5_ROBBH</name>
<dbReference type="GO" id="GO:0003995">
    <property type="term" value="F:acyl-CoA dehydrogenase activity"/>
    <property type="evidence" value="ECO:0007669"/>
    <property type="project" value="InterPro"/>
</dbReference>
<dbReference type="Gene3D" id="2.40.110.10">
    <property type="entry name" value="Butyryl-CoA Dehydrogenase, subunit A, domain 2"/>
    <property type="match status" value="1"/>
</dbReference>
<dbReference type="RefSeq" id="WP_015754800.1">
    <property type="nucleotide sequence ID" value="NC_013222.1"/>
</dbReference>
<keyword evidence="4 5" id="KW-0274">FAD</keyword>
<accession>A4CKT5</accession>
<evidence type="ECO:0000259" key="6">
    <source>
        <dbReference type="Pfam" id="PF00441"/>
    </source>
</evidence>
<protein>
    <submittedName>
        <fullName evidence="9">Very long chain acyl-CoA dehydrogenase-related protein</fullName>
    </submittedName>
</protein>
<feature type="domain" description="Acyl-CoA oxidase/dehydrogenase middle" evidence="7">
    <location>
        <begin position="123"/>
        <end position="212"/>
    </location>
</feature>
<feature type="domain" description="Acyl-CoA dehydrogenase/oxidase N-terminal" evidence="8">
    <location>
        <begin position="34"/>
        <end position="111"/>
    </location>
</feature>
<dbReference type="EMBL" id="CP001712">
    <property type="protein sequence ID" value="EAR15484.1"/>
    <property type="molecule type" value="Genomic_DNA"/>
</dbReference>
<dbReference type="Gene3D" id="1.10.540.10">
    <property type="entry name" value="Acyl-CoA dehydrogenase/oxidase, N-terminal domain"/>
    <property type="match status" value="1"/>
</dbReference>
<dbReference type="Pfam" id="PF02770">
    <property type="entry name" value="Acyl-CoA_dh_M"/>
    <property type="match status" value="1"/>
</dbReference>
<reference evidence="9 10" key="1">
    <citation type="journal article" date="2009" name="J. Bacteriol.">
        <title>Complete genome sequence of Robiginitalea biformata HTCC2501.</title>
        <authorList>
            <person name="Oh H.M."/>
            <person name="Giovannoni S.J."/>
            <person name="Lee K."/>
            <person name="Ferriera S."/>
            <person name="Johnson J."/>
            <person name="Cho J.C."/>
        </authorList>
    </citation>
    <scope>NUCLEOTIDE SEQUENCE [LARGE SCALE GENOMIC DNA]</scope>
    <source>
        <strain evidence="10">ATCC BAA-864 / HTCC2501 / KCTC 12146</strain>
    </source>
</reference>
<dbReference type="Proteomes" id="UP000009049">
    <property type="component" value="Chromosome"/>
</dbReference>
<dbReference type="eggNOG" id="COG1960">
    <property type="taxonomic scope" value="Bacteria"/>
</dbReference>
<dbReference type="InterPro" id="IPR006091">
    <property type="entry name" value="Acyl-CoA_Oxase/DH_mid-dom"/>
</dbReference>
<comment type="similarity">
    <text evidence="2 5">Belongs to the acyl-CoA dehydrogenase family.</text>
</comment>
<dbReference type="Pfam" id="PF02771">
    <property type="entry name" value="Acyl-CoA_dh_N"/>
    <property type="match status" value="1"/>
</dbReference>
<gene>
    <name evidence="9" type="ordered locus">RB2501_14189</name>
</gene>
<dbReference type="GO" id="GO:0050660">
    <property type="term" value="F:flavin adenine dinucleotide binding"/>
    <property type="evidence" value="ECO:0007669"/>
    <property type="project" value="InterPro"/>
</dbReference>
<evidence type="ECO:0000259" key="7">
    <source>
        <dbReference type="Pfam" id="PF02770"/>
    </source>
</evidence>
<evidence type="ECO:0000313" key="9">
    <source>
        <dbReference type="EMBL" id="EAR15484.1"/>
    </source>
</evidence>
<dbReference type="STRING" id="313596.RB2501_14189"/>
<sequence length="500" mass="56322">MIMRENFNDFITRFSEGLSNLFHDDNNIDALSLERGLPDAVWDDIMGMQPLSVAIPEEFGGRGLHVSECLGVLAAASYESLPLSLTFGINIALFMEPLAKYGHEEIQKGIFDRFLNDKAMGGLMITEPDYGSDALNMQTQYTETENGYRIKGKKHWQGLTGMADYWIVAARKANPSGDLARDIDFFVTAENMPGQQIQVEKYFNNLGLYMIPYGLNTLDLEVPANQRLQAPRTGIKMMLDILHRSRLQFPGMAMGFIRRMLDEALQHTDQRMVAGKKLAEMDSVRYQLSRIQAAYSLCSGMCARSSGMSGIDQELATRGMEANVMKALVTDLMQESAQICVQLNGSAGYKLDHVAGRGIVDSRPFQIFEGSNEMLYTQIAEGMIKAMKKSKDLHLKRYLAGEPLTSRVADQFGDLFDFQIGENLPQRQLVSLGRVMARVASLQYVEVMTEAGFRSDLYENTRKHMEADVRQLLTRLRSLNDAEPVEGYRESSDWMQFIIH</sequence>
<dbReference type="PROSITE" id="PS00073">
    <property type="entry name" value="ACYL_COA_DH_2"/>
    <property type="match status" value="1"/>
</dbReference>
<comment type="cofactor">
    <cofactor evidence="1 5">
        <name>FAD</name>
        <dbReference type="ChEBI" id="CHEBI:57692"/>
    </cofactor>
</comment>
<dbReference type="KEGG" id="rbi:RB2501_14189"/>